<comment type="catalytic activity">
    <reaction evidence="6">
        <text>guanosine(18) in tRNA + S-adenosyl-L-methionine = 2'-O-methylguanosine(18) in tRNA + S-adenosyl-L-homocysteine + H(+)</text>
        <dbReference type="Rhea" id="RHEA:20077"/>
        <dbReference type="Rhea" id="RHEA-COMP:10190"/>
        <dbReference type="Rhea" id="RHEA-COMP:10192"/>
        <dbReference type="ChEBI" id="CHEBI:15378"/>
        <dbReference type="ChEBI" id="CHEBI:57856"/>
        <dbReference type="ChEBI" id="CHEBI:59789"/>
        <dbReference type="ChEBI" id="CHEBI:74269"/>
        <dbReference type="ChEBI" id="CHEBI:74445"/>
        <dbReference type="EC" id="2.1.1.34"/>
    </reaction>
    <physiologicalReaction direction="left-to-right" evidence="6">
        <dbReference type="Rhea" id="RHEA:20078"/>
    </physiologicalReaction>
</comment>
<dbReference type="Proteomes" id="UP001161247">
    <property type="component" value="Chromosome 2"/>
</dbReference>
<dbReference type="GO" id="GO:0030488">
    <property type="term" value="P:tRNA methylation"/>
    <property type="evidence" value="ECO:0007669"/>
    <property type="project" value="InterPro"/>
</dbReference>
<keyword evidence="13" id="KW-1185">Reference proteome</keyword>
<dbReference type="SUPFAM" id="SSF75217">
    <property type="entry name" value="alpha/beta knot"/>
    <property type="match status" value="1"/>
</dbReference>
<dbReference type="PANTHER" id="PTHR12029:SF11">
    <property type="entry name" value="METHYLTRANSFERASE TARBP1-RELATED"/>
    <property type="match status" value="1"/>
</dbReference>
<evidence type="ECO:0000256" key="3">
    <source>
        <dbReference type="ARBA" id="ARBA00022691"/>
    </source>
</evidence>
<gene>
    <name evidence="12" type="ORF">OLC1_LOCUS6535</name>
</gene>
<keyword evidence="5" id="KW-0007">Acetylation</keyword>
<organism evidence="12 13">
    <name type="scientific">Oldenlandia corymbosa var. corymbosa</name>
    <dbReference type="NCBI Taxonomy" id="529605"/>
    <lineage>
        <taxon>Eukaryota</taxon>
        <taxon>Viridiplantae</taxon>
        <taxon>Streptophyta</taxon>
        <taxon>Embryophyta</taxon>
        <taxon>Tracheophyta</taxon>
        <taxon>Spermatophyta</taxon>
        <taxon>Magnoliopsida</taxon>
        <taxon>eudicotyledons</taxon>
        <taxon>Gunneridae</taxon>
        <taxon>Pentapetalae</taxon>
        <taxon>asterids</taxon>
        <taxon>lamiids</taxon>
        <taxon>Gentianales</taxon>
        <taxon>Rubiaceae</taxon>
        <taxon>Rubioideae</taxon>
        <taxon>Spermacoceae</taxon>
        <taxon>Hedyotis-Oldenlandia complex</taxon>
        <taxon>Oldenlandia</taxon>
    </lineage>
</organism>
<dbReference type="EC" id="2.1.1.34" evidence="8"/>
<dbReference type="Pfam" id="PF00588">
    <property type="entry name" value="SpoU_methylase"/>
    <property type="match status" value="1"/>
</dbReference>
<sequence length="1833" mass="206482">MEVIMNSLLTSFRRVPPAAIPVMLDCILSSTNFSPSSLFSSLLSEFPTIAKEITEESNGVLSEQPCCVGSYVSALCHLLKKSGANLSEMKLFIWRILIPFFKLTHSSHQELFNEVASIFFDTLLETNSWVAIEETLVPFLFRLVGSSIGLTQKEETAFFSWSSSPSFHGSDDQCHSSQKCSCVGSEIGRELIPSQFDYFPLPVSCEILSLTLDASVQWTCVLDCTTGLQNFTKNFLWDLSDLSLKMLLQSLEHRASAISILLPSVLKAFGSNPCFEVSVRGQSYVFNREALGEKIWTCCKTLFSLGLSERRDAFTVLSLYLSSGSLNSGIEDGNIFGTGKGFDLSASDEFWDEVRKGLVDEESLTRKQSLHVLKSTLRLKGESCNPGFSDAVSGQKDLVPRGMTKRERWANEEAKSLGVGKINNSTEDNLNSWNRWETFTFLYEMLEEYGTHLVEAAWNHQMNLLLHSCFESEERLDSVSGKLHRKSKETWVNTYEWLPVLWERGFCHDNPQVRCLIMQSFLGIAWKDYGSHASSLPEEFVLGPLMEALNDPVHHKDFGCKQVYSSSTIDAAASFFCQYCSYLDERKQVPFLSDLASVAKKYSFGRPGLMCLAECVASAAHGIKQQNPAVASHCYDPAKVQCKPAEGNLWKNDRADLLEFLRFIIESSKQHFNPHYRFQVCERILDAATLVMTAVDVPLEMLLLFISCLPREVTDLGGSLRFKVQKWLSISDKTSSCSNLNAELLANLYSFPRNFVYSHPVEASTTFDDEDIDSWDYEATRWARVLFLVNAPEQEWKTLYTFLYDHGSNICKQHNLSEWMPVKFLILLVSLIQELQLIQDRAADGSIGDRMKADLQLLGSTGWVDFTAESRMFEKFAKLLNSILEELLSFAESATSIFWSSQVEPECNLPSQVTGKLGGPSRRRLSSNVTTSILKSITSLKSLASITRWCVQFTAEASLNSVITFLWNFCWKTITTPSGVSERDAEISLGAYEALSCVLKDLITMASHLAFDLFTGCERFSVLHADAKPSLDVFVQFFLQNVNTLISTGNLVRSRRAVLFNWKWICLEYLLSFSKRAIAKQFGSENYHFSDNTLRWIFCELVESLENAGETSALPILRSVRLNMELFALKRTGLTDISCDGLTVDMMWNLVKSSWILHLSCNKRRVAPIAALISSVLHYSVFGNECMHAVYDAPGPLKWFIEKILEEGTKSPRTVRLAALHLTGLWLENPSMIRYYLRELKLLTMYGSIAFDEDFESELAENQEAKNEVLALSKSPGSELTEVFINTELYARVSVAVLFCKLADMADAPNGNRNSLEALASGKMFLLELLQSALVEKDLSKELYKKHSAIHRRKIRVWQMICILSRFVYPDNVEEVTFSLHTAIQRNNLPSVRQYMETIAINIYLKFPLLVGTQLVPLLKNYDIRPQALSSYVFIAANVILHADIEIQSKHLDELLPPIIPLLTSHHHTLRGFTQLLVYQILQKLNAPTDDSVFSLATLTLEKRCFRDLQSYLTENPDCARLRTSMEGYLDAFNPKTSITPAGIFINRVEQEFECVPKTLMDQVTTFLNDTRDDLRISMARDAAIIKNEGLFIHEQSNISDIAINSSKVVSKINQQDLLLDFQKKFTLSKHETQPATAFSTEGGKSLKTLADMEKEDQLLDQLLHSGNIAVQKLKASRQHLIIVASLVDRVPNLAGLARTCEVFRAAGLAIADKSILNDKQFQLISVTAEKWVPIIEVPVSSMKSFLEKKKHEGYAILGLEQTANSKPLDQYAFPTKSVLVLGREKEGIPVEIIHILDACIEIPQLGVVRSLNVHVSGAIAIWEYTRQQRLLS</sequence>
<dbReference type="CDD" id="cd18091">
    <property type="entry name" value="SpoU-like_TRM3-like"/>
    <property type="match status" value="1"/>
</dbReference>
<dbReference type="InterPro" id="IPR044748">
    <property type="entry name" value="Trm3/TARBP1_C"/>
</dbReference>
<evidence type="ECO:0000256" key="4">
    <source>
        <dbReference type="ARBA" id="ARBA00022884"/>
    </source>
</evidence>
<dbReference type="PANTHER" id="PTHR12029">
    <property type="entry name" value="RNA METHYLTRANSFERASE"/>
    <property type="match status" value="1"/>
</dbReference>
<evidence type="ECO:0000256" key="7">
    <source>
        <dbReference type="ARBA" id="ARBA00093361"/>
    </source>
</evidence>
<evidence type="ECO:0000259" key="11">
    <source>
        <dbReference type="Pfam" id="PF00588"/>
    </source>
</evidence>
<dbReference type="GO" id="GO:0003723">
    <property type="term" value="F:RNA binding"/>
    <property type="evidence" value="ECO:0007669"/>
    <property type="project" value="UniProtKB-KW"/>
</dbReference>
<evidence type="ECO:0000256" key="6">
    <source>
        <dbReference type="ARBA" id="ARBA00093266"/>
    </source>
</evidence>
<reference evidence="12" key="1">
    <citation type="submission" date="2023-03" db="EMBL/GenBank/DDBJ databases">
        <authorList>
            <person name="Julca I."/>
        </authorList>
    </citation>
    <scope>NUCLEOTIDE SEQUENCE</scope>
</reference>
<comment type="function">
    <text evidence="7">S-adenosyl-L-methionine-dependent 2'-O-ribose methyltransferase that catalyzes the formation of 2'-O-methylguanosine at position 18 (Gm18) in a subset of tRNA. Selectively mediates Gm18 methylation of tRNAGln-TTG/CTG and tRNASer-TGA/GCT. Gm18 modification can enhance the stability of modified tRNAs.</text>
</comment>
<keyword evidence="4" id="KW-0694">RNA-binding</keyword>
<evidence type="ECO:0000313" key="13">
    <source>
        <dbReference type="Proteomes" id="UP001161247"/>
    </source>
</evidence>
<dbReference type="InterPro" id="IPR016024">
    <property type="entry name" value="ARM-type_fold"/>
</dbReference>
<evidence type="ECO:0000256" key="5">
    <source>
        <dbReference type="ARBA" id="ARBA00022990"/>
    </source>
</evidence>
<dbReference type="FunFam" id="3.40.1280.10:FF:000010">
    <property type="entry name" value="probable methyltransferase TARBP1"/>
    <property type="match status" value="1"/>
</dbReference>
<accession>A0AAV1CKN2</accession>
<evidence type="ECO:0000256" key="9">
    <source>
        <dbReference type="ARBA" id="ARBA00093636"/>
    </source>
</evidence>
<evidence type="ECO:0000256" key="1">
    <source>
        <dbReference type="ARBA" id="ARBA00022603"/>
    </source>
</evidence>
<dbReference type="InterPro" id="IPR001537">
    <property type="entry name" value="SpoU_MeTrfase"/>
</dbReference>
<feature type="domain" description="tRNA/rRNA methyltransferase SpoU type" evidence="11">
    <location>
        <begin position="1681"/>
        <end position="1822"/>
    </location>
</feature>
<protein>
    <recommendedName>
        <fullName evidence="9">tRNA (guanosine(18)-2'-O)-methyltransferase TARBP1</fullName>
        <ecNumber evidence="8">2.1.1.34</ecNumber>
    </recommendedName>
    <alternativeName>
        <fullName evidence="10">TAR RNA-binding protein 1</fullName>
    </alternativeName>
</protein>
<keyword evidence="1" id="KW-0489">Methyltransferase</keyword>
<evidence type="ECO:0000256" key="8">
    <source>
        <dbReference type="ARBA" id="ARBA00093594"/>
    </source>
</evidence>
<keyword evidence="3" id="KW-0949">S-adenosyl-L-methionine</keyword>
<dbReference type="Gene3D" id="3.40.1280.10">
    <property type="match status" value="1"/>
</dbReference>
<dbReference type="GO" id="GO:0141100">
    <property type="term" value="F:tRNA (guanine(18)-2'-O)-methyltransferase activity"/>
    <property type="evidence" value="ECO:0007669"/>
    <property type="project" value="UniProtKB-EC"/>
</dbReference>
<dbReference type="EMBL" id="OX459119">
    <property type="protein sequence ID" value="CAI9095603.1"/>
    <property type="molecule type" value="Genomic_DNA"/>
</dbReference>
<evidence type="ECO:0000256" key="10">
    <source>
        <dbReference type="ARBA" id="ARBA00093656"/>
    </source>
</evidence>
<dbReference type="InterPro" id="IPR029026">
    <property type="entry name" value="tRNA_m1G_MTases_N"/>
</dbReference>
<keyword evidence="2" id="KW-0808">Transferase</keyword>
<proteinExistence type="predicted"/>
<dbReference type="InterPro" id="IPR045330">
    <property type="entry name" value="TRM3/TARBP1"/>
</dbReference>
<dbReference type="SUPFAM" id="SSF48371">
    <property type="entry name" value="ARM repeat"/>
    <property type="match status" value="1"/>
</dbReference>
<evidence type="ECO:0000313" key="12">
    <source>
        <dbReference type="EMBL" id="CAI9095603.1"/>
    </source>
</evidence>
<dbReference type="InterPro" id="IPR029028">
    <property type="entry name" value="Alpha/beta_knot_MTases"/>
</dbReference>
<evidence type="ECO:0000256" key="2">
    <source>
        <dbReference type="ARBA" id="ARBA00022679"/>
    </source>
</evidence>
<name>A0AAV1CKN2_OLDCO</name>